<name>A0ABT9V4F6_9BACL</name>
<evidence type="ECO:0000256" key="1">
    <source>
        <dbReference type="SAM" id="Phobius"/>
    </source>
</evidence>
<proteinExistence type="predicted"/>
<keyword evidence="1" id="KW-0812">Transmembrane</keyword>
<dbReference type="RefSeq" id="WP_307150341.1">
    <property type="nucleotide sequence ID" value="NZ_JAUSTU010000008.1"/>
</dbReference>
<evidence type="ECO:0000313" key="3">
    <source>
        <dbReference type="EMBL" id="MDQ0155817.1"/>
    </source>
</evidence>
<feature type="domain" description="DUF4179" evidence="2">
    <location>
        <begin position="38"/>
        <end position="106"/>
    </location>
</feature>
<protein>
    <submittedName>
        <fullName evidence="3">ASC-1-like (ASCH) protein</fullName>
    </submittedName>
</protein>
<evidence type="ECO:0000259" key="2">
    <source>
        <dbReference type="Pfam" id="PF13786"/>
    </source>
</evidence>
<dbReference type="Pfam" id="PF13786">
    <property type="entry name" value="DUF4179"/>
    <property type="match status" value="1"/>
</dbReference>
<sequence>MNNKIKSEFKKIKIPSELDMKIQTGIMRFEVERNSLKKRRPRKSILIACSAVLIIGLLFGSAFLSPTMANIVIKIPYLGDIFESKQVINIISEELDKKGYQTTDISIQFKSNPSINITLQGDKQYFASVKKDVKELIEEILQFRGYDSYKINLSQERNISEDNASSSSTEQTKMFQEIYRKAQERNLELIGIGIRPDNKKFIVNIPSSSNSKTDLEELILSVAEAYGWNEYLVEFEIVDMAKQKQAHKWNEIISAISEGLIGNSEFHVKEVGYSNNKQPFTIYIYTTLNSLESQEKDRIIKIENMIAELINSDKAQELIKGEEYQVIIKNEDNKQIN</sequence>
<keyword evidence="4" id="KW-1185">Reference proteome</keyword>
<dbReference type="Proteomes" id="UP001231362">
    <property type="component" value="Unassembled WGS sequence"/>
</dbReference>
<comment type="caution">
    <text evidence="3">The sequence shown here is derived from an EMBL/GenBank/DDBJ whole genome shotgun (WGS) entry which is preliminary data.</text>
</comment>
<reference evidence="3 4" key="1">
    <citation type="submission" date="2023-07" db="EMBL/GenBank/DDBJ databases">
        <title>Genomic Encyclopedia of Type Strains, Phase IV (KMG-IV): sequencing the most valuable type-strain genomes for metagenomic binning, comparative biology and taxonomic classification.</title>
        <authorList>
            <person name="Goeker M."/>
        </authorList>
    </citation>
    <scope>NUCLEOTIDE SEQUENCE [LARGE SCALE GENOMIC DNA]</scope>
    <source>
        <strain evidence="3 4">DSM 23948</strain>
    </source>
</reference>
<feature type="transmembrane region" description="Helical" evidence="1">
    <location>
        <begin position="45"/>
        <end position="64"/>
    </location>
</feature>
<accession>A0ABT9V4F6</accession>
<gene>
    <name evidence="3" type="ORF">J2S07_002122</name>
</gene>
<keyword evidence="1" id="KW-1133">Transmembrane helix</keyword>
<dbReference type="InterPro" id="IPR025436">
    <property type="entry name" value="DUF4179"/>
</dbReference>
<organism evidence="3 4">
    <name type="scientific">Anoxybacillus andreesenii</name>
    <dbReference type="NCBI Taxonomy" id="1325932"/>
    <lineage>
        <taxon>Bacteria</taxon>
        <taxon>Bacillati</taxon>
        <taxon>Bacillota</taxon>
        <taxon>Bacilli</taxon>
        <taxon>Bacillales</taxon>
        <taxon>Anoxybacillaceae</taxon>
        <taxon>Anoxybacillus</taxon>
    </lineage>
</organism>
<keyword evidence="1" id="KW-0472">Membrane</keyword>
<evidence type="ECO:0000313" key="4">
    <source>
        <dbReference type="Proteomes" id="UP001231362"/>
    </source>
</evidence>
<dbReference type="EMBL" id="JAUSTU010000008">
    <property type="protein sequence ID" value="MDQ0155817.1"/>
    <property type="molecule type" value="Genomic_DNA"/>
</dbReference>